<dbReference type="GO" id="GO:0042803">
    <property type="term" value="F:protein homodimerization activity"/>
    <property type="evidence" value="ECO:0007669"/>
    <property type="project" value="TreeGrafter"/>
</dbReference>
<dbReference type="PANTHER" id="PTHR13149">
    <property type="entry name" value="VACUOLAR PROTEIN SORTING-ASSOCIATED PROTEIN VPS25"/>
    <property type="match status" value="1"/>
</dbReference>
<dbReference type="InterPro" id="IPR036390">
    <property type="entry name" value="WH_DNA-bd_sf"/>
</dbReference>
<evidence type="ECO:0000313" key="5">
    <source>
        <dbReference type="EMBL" id="KAJ1927199.1"/>
    </source>
</evidence>
<dbReference type="PANTHER" id="PTHR13149:SF0">
    <property type="entry name" value="VACUOLAR PROTEIN-SORTING-ASSOCIATED PROTEIN 25"/>
    <property type="match status" value="1"/>
</dbReference>
<dbReference type="EMBL" id="JANBPT010000129">
    <property type="protein sequence ID" value="KAJ1927199.1"/>
    <property type="molecule type" value="Genomic_DNA"/>
</dbReference>
<dbReference type="OrthoDB" id="245150at2759"/>
<dbReference type="GO" id="GO:0043328">
    <property type="term" value="P:protein transport to vacuole involved in ubiquitin-dependent protein catabolic process via the multivesicular body sorting pathway"/>
    <property type="evidence" value="ECO:0007669"/>
    <property type="project" value="TreeGrafter"/>
</dbReference>
<comment type="similarity">
    <text evidence="1">Belongs to the VPS25 family.</text>
</comment>
<keyword evidence="3" id="KW-0653">Protein transport</keyword>
<accession>A0A9W8AIE0</accession>
<name>A0A9W8AIE0_9FUNG</name>
<dbReference type="AlphaFoldDB" id="A0A9W8AIE0"/>
<dbReference type="Gene3D" id="1.10.10.10">
    <property type="entry name" value="Winged helix-like DNA-binding domain superfamily/Winged helix DNA-binding domain"/>
    <property type="match status" value="1"/>
</dbReference>
<sequence>MVDQKQATWETDDKRSAPTQCLVYWHKPEEWAQLIYDWVQDNGLSNSVYTLYELAHDDATKGTAFYDIDYQVLRNALDVLVVRGKAQLFESDASPGNPGVKFF</sequence>
<dbReference type="GO" id="GO:0000814">
    <property type="term" value="C:ESCRT II complex"/>
    <property type="evidence" value="ECO:0007669"/>
    <property type="project" value="InterPro"/>
</dbReference>
<keyword evidence="6" id="KW-1185">Reference proteome</keyword>
<dbReference type="SUPFAM" id="SSF46785">
    <property type="entry name" value="Winged helix' DNA-binding domain"/>
    <property type="match status" value="1"/>
</dbReference>
<comment type="caution">
    <text evidence="5">The sequence shown here is derived from an EMBL/GenBank/DDBJ whole genome shotgun (WGS) entry which is preliminary data.</text>
</comment>
<reference evidence="5" key="1">
    <citation type="submission" date="2022-07" db="EMBL/GenBank/DDBJ databases">
        <title>Phylogenomic reconstructions and comparative analyses of Kickxellomycotina fungi.</title>
        <authorList>
            <person name="Reynolds N.K."/>
            <person name="Stajich J.E."/>
            <person name="Barry K."/>
            <person name="Grigoriev I.V."/>
            <person name="Crous P."/>
            <person name="Smith M.E."/>
        </authorList>
    </citation>
    <scope>NUCLEOTIDE SEQUENCE</scope>
    <source>
        <strain evidence="5">RSA 861</strain>
    </source>
</reference>
<organism evidence="5 6">
    <name type="scientific">Tieghemiomyces parasiticus</name>
    <dbReference type="NCBI Taxonomy" id="78921"/>
    <lineage>
        <taxon>Eukaryota</taxon>
        <taxon>Fungi</taxon>
        <taxon>Fungi incertae sedis</taxon>
        <taxon>Zoopagomycota</taxon>
        <taxon>Kickxellomycotina</taxon>
        <taxon>Dimargaritomycetes</taxon>
        <taxon>Dimargaritales</taxon>
        <taxon>Dimargaritaceae</taxon>
        <taxon>Tieghemiomyces</taxon>
    </lineage>
</organism>
<dbReference type="InterPro" id="IPR036388">
    <property type="entry name" value="WH-like_DNA-bd_sf"/>
</dbReference>
<evidence type="ECO:0000256" key="2">
    <source>
        <dbReference type="ARBA" id="ARBA00022448"/>
    </source>
</evidence>
<dbReference type="GO" id="GO:0016236">
    <property type="term" value="P:macroautophagy"/>
    <property type="evidence" value="ECO:0007669"/>
    <property type="project" value="UniProtKB-ARBA"/>
</dbReference>
<dbReference type="GO" id="GO:0005198">
    <property type="term" value="F:structural molecule activity"/>
    <property type="evidence" value="ECO:0007669"/>
    <property type="project" value="TreeGrafter"/>
</dbReference>
<evidence type="ECO:0000256" key="1">
    <source>
        <dbReference type="ARBA" id="ARBA00009674"/>
    </source>
</evidence>
<dbReference type="FunFam" id="1.10.10.10:FF:000141">
    <property type="entry name" value="vacuolar protein-sorting-associated protein 25"/>
    <property type="match status" value="1"/>
</dbReference>
<proteinExistence type="inferred from homology"/>
<evidence type="ECO:0000256" key="4">
    <source>
        <dbReference type="ARBA" id="ARBA00030094"/>
    </source>
</evidence>
<dbReference type="InterPro" id="IPR008570">
    <property type="entry name" value="ESCRT-II_cplx_Vps25-sub"/>
</dbReference>
<dbReference type="Proteomes" id="UP001150569">
    <property type="component" value="Unassembled WGS sequence"/>
</dbReference>
<evidence type="ECO:0000313" key="6">
    <source>
        <dbReference type="Proteomes" id="UP001150569"/>
    </source>
</evidence>
<gene>
    <name evidence="5" type="ORF">IWQ60_003128</name>
</gene>
<evidence type="ECO:0000256" key="3">
    <source>
        <dbReference type="ARBA" id="ARBA00022927"/>
    </source>
</evidence>
<dbReference type="Pfam" id="PF05871">
    <property type="entry name" value="ESCRT-II"/>
    <property type="match status" value="1"/>
</dbReference>
<protein>
    <recommendedName>
        <fullName evidence="4">ESCRT-II complex subunit VPS25</fullName>
    </recommendedName>
</protein>
<keyword evidence="2" id="KW-0813">Transport</keyword>